<dbReference type="Proteomes" id="UP000593576">
    <property type="component" value="Unassembled WGS sequence"/>
</dbReference>
<sequence length="20" mass="2324">MNSHSIPCLFPRYSNYSPIP</sequence>
<organism evidence="1 2">
    <name type="scientific">Gossypium schwendimanii</name>
    <name type="common">Cotton</name>
    <dbReference type="NCBI Taxonomy" id="34291"/>
    <lineage>
        <taxon>Eukaryota</taxon>
        <taxon>Viridiplantae</taxon>
        <taxon>Streptophyta</taxon>
        <taxon>Embryophyta</taxon>
        <taxon>Tracheophyta</taxon>
        <taxon>Spermatophyta</taxon>
        <taxon>Magnoliopsida</taxon>
        <taxon>eudicotyledons</taxon>
        <taxon>Gunneridae</taxon>
        <taxon>Pentapetalae</taxon>
        <taxon>rosids</taxon>
        <taxon>malvids</taxon>
        <taxon>Malvales</taxon>
        <taxon>Malvaceae</taxon>
        <taxon>Malvoideae</taxon>
        <taxon>Gossypium</taxon>
    </lineage>
</organism>
<dbReference type="EMBL" id="JABFAF010000004">
    <property type="protein sequence ID" value="MBA0852799.1"/>
    <property type="molecule type" value="Genomic_DNA"/>
</dbReference>
<comment type="caution">
    <text evidence="1">The sequence shown here is derived from an EMBL/GenBank/DDBJ whole genome shotgun (WGS) entry which is preliminary data.</text>
</comment>
<evidence type="ECO:0000313" key="1">
    <source>
        <dbReference type="EMBL" id="MBA0852799.1"/>
    </source>
</evidence>
<dbReference type="AlphaFoldDB" id="A0A7J9L320"/>
<keyword evidence="2" id="KW-1185">Reference proteome</keyword>
<accession>A0A7J9L320</accession>
<name>A0A7J9L320_GOSSC</name>
<gene>
    <name evidence="1" type="ORF">Goshw_009919</name>
</gene>
<evidence type="ECO:0000313" key="2">
    <source>
        <dbReference type="Proteomes" id="UP000593576"/>
    </source>
</evidence>
<reference evidence="1 2" key="1">
    <citation type="journal article" date="2019" name="Genome Biol. Evol.">
        <title>Insights into the evolution of the New World diploid cottons (Gossypium, subgenus Houzingenia) based on genome sequencing.</title>
        <authorList>
            <person name="Grover C.E."/>
            <person name="Arick M.A. 2nd"/>
            <person name="Thrash A."/>
            <person name="Conover J.L."/>
            <person name="Sanders W.S."/>
            <person name="Peterson D.G."/>
            <person name="Frelichowski J.E."/>
            <person name="Scheffler J.A."/>
            <person name="Scheffler B.E."/>
            <person name="Wendel J.F."/>
        </authorList>
    </citation>
    <scope>NUCLEOTIDE SEQUENCE [LARGE SCALE GENOMIC DNA]</scope>
    <source>
        <strain evidence="1">1</strain>
        <tissue evidence="1">Leaf</tissue>
    </source>
</reference>
<proteinExistence type="predicted"/>
<protein>
    <submittedName>
        <fullName evidence="1">Uncharacterized protein</fullName>
    </submittedName>
</protein>